<proteinExistence type="predicted"/>
<protein>
    <recommendedName>
        <fullName evidence="2">Bacterial Pleckstrin homology domain-containing protein</fullName>
    </recommendedName>
</protein>
<dbReference type="RefSeq" id="WP_369344363.1">
    <property type="nucleotide sequence ID" value="NZ_CP129674.1"/>
</dbReference>
<dbReference type="EMBL" id="CP129674">
    <property type="protein sequence ID" value="XDS44817.1"/>
    <property type="molecule type" value="Genomic_DNA"/>
</dbReference>
<dbReference type="KEGG" id="baqk:QN215_01380"/>
<name>A0AB39U781_9BIFI</name>
<accession>A0AB39U781</accession>
<gene>
    <name evidence="1" type="ORF">QN215_01380</name>
</gene>
<dbReference type="AlphaFoldDB" id="A0AB39U781"/>
<evidence type="ECO:0008006" key="2">
    <source>
        <dbReference type="Google" id="ProtNLM"/>
    </source>
</evidence>
<reference evidence="1" key="1">
    <citation type="submission" date="2023-07" db="EMBL/GenBank/DDBJ databases">
        <title>Bifidobacterium aquikefiriaerophilum sp. nov. and Bifidobacterium eccum sp. nov., isolated from water kefir.</title>
        <authorList>
            <person name="Breselge S."/>
            <person name="Bellassi P."/>
            <person name="Barcenilla C."/>
            <person name="Alvarez-Ordonez A."/>
            <person name="Morelli L."/>
            <person name="Cotter P.D."/>
        </authorList>
    </citation>
    <scope>NUCLEOTIDE SEQUENCE</scope>
    <source>
        <strain evidence="1">WK041_4_12</strain>
    </source>
</reference>
<organism evidence="1">
    <name type="scientific">Bifidobacterium aquikefiricola</name>
    <dbReference type="NCBI Taxonomy" id="3059038"/>
    <lineage>
        <taxon>Bacteria</taxon>
        <taxon>Bacillati</taxon>
        <taxon>Actinomycetota</taxon>
        <taxon>Actinomycetes</taxon>
        <taxon>Bifidobacteriales</taxon>
        <taxon>Bifidobacteriaceae</taxon>
        <taxon>Bifidobacterium</taxon>
    </lineage>
</organism>
<evidence type="ECO:0000313" key="1">
    <source>
        <dbReference type="EMBL" id="XDS44817.1"/>
    </source>
</evidence>
<sequence>MVNRVTIVGRNLQIEPLGMDRVWSFTGKLVIPMEHVLGATEDPGILDDAKGLRAPGLHVPGKWSGTFIQHGEKTFWNVVRPERPVVIQLEGERYSRLILGVKNPHELANLINAAIIGQ</sequence>